<dbReference type="AlphaFoldDB" id="A0A427B7N9"/>
<dbReference type="Proteomes" id="UP000287651">
    <property type="component" value="Unassembled WGS sequence"/>
</dbReference>
<keyword evidence="4" id="KW-0812">Transmembrane</keyword>
<dbReference type="PANTHER" id="PTHR48410:SF1">
    <property type="entry name" value="GLYCOSYLINOSITOL PHOSPHORYLCERAMIDE MANNOSYL TRANSFERASE 1"/>
    <property type="match status" value="1"/>
</dbReference>
<evidence type="ECO:0000256" key="1">
    <source>
        <dbReference type="ARBA" id="ARBA00008700"/>
    </source>
</evidence>
<dbReference type="InterPro" id="IPR015338">
    <property type="entry name" value="GT64_dom"/>
</dbReference>
<dbReference type="GO" id="GO:0016757">
    <property type="term" value="F:glycosyltransferase activity"/>
    <property type="evidence" value="ECO:0007669"/>
    <property type="project" value="InterPro"/>
</dbReference>
<dbReference type="InterPro" id="IPR053318">
    <property type="entry name" value="GT64"/>
</dbReference>
<dbReference type="EMBL" id="AMZH03000291">
    <property type="protein sequence ID" value="RRT84495.1"/>
    <property type="molecule type" value="Genomic_DNA"/>
</dbReference>
<organism evidence="6 7">
    <name type="scientific">Ensete ventricosum</name>
    <name type="common">Abyssinian banana</name>
    <name type="synonym">Musa ensete</name>
    <dbReference type="NCBI Taxonomy" id="4639"/>
    <lineage>
        <taxon>Eukaryota</taxon>
        <taxon>Viridiplantae</taxon>
        <taxon>Streptophyta</taxon>
        <taxon>Embryophyta</taxon>
        <taxon>Tracheophyta</taxon>
        <taxon>Spermatophyta</taxon>
        <taxon>Magnoliopsida</taxon>
        <taxon>Liliopsida</taxon>
        <taxon>Zingiberales</taxon>
        <taxon>Musaceae</taxon>
        <taxon>Ensete</taxon>
    </lineage>
</organism>
<keyword evidence="3" id="KW-1015">Disulfide bond</keyword>
<dbReference type="InterPro" id="IPR029044">
    <property type="entry name" value="Nucleotide-diphossugar_trans"/>
</dbReference>
<evidence type="ECO:0000313" key="7">
    <source>
        <dbReference type="Proteomes" id="UP000287651"/>
    </source>
</evidence>
<feature type="domain" description="Glycosyl transferase 64" evidence="5">
    <location>
        <begin position="56"/>
        <end position="95"/>
    </location>
</feature>
<dbReference type="PANTHER" id="PTHR48410">
    <property type="entry name" value="GLYCOSYLINOSITOL PHOSPHORYLCERAMIDE MANNOSYL TRANSFERASE 1"/>
    <property type="match status" value="1"/>
</dbReference>
<comment type="caution">
    <text evidence="6">The sequence shown here is derived from an EMBL/GenBank/DDBJ whole genome shotgun (WGS) entry which is preliminary data.</text>
</comment>
<keyword evidence="2" id="KW-0808">Transferase</keyword>
<evidence type="ECO:0000256" key="3">
    <source>
        <dbReference type="ARBA" id="ARBA00023157"/>
    </source>
</evidence>
<gene>
    <name evidence="6" type="ORF">B296_00013313</name>
</gene>
<accession>A0A427B7N9</accession>
<proteinExistence type="inferred from homology"/>
<dbReference type="Gene3D" id="3.90.550.10">
    <property type="entry name" value="Spore Coat Polysaccharide Biosynthesis Protein SpsA, Chain A"/>
    <property type="match status" value="1"/>
</dbReference>
<evidence type="ECO:0000259" key="5">
    <source>
        <dbReference type="Pfam" id="PF09258"/>
    </source>
</evidence>
<evidence type="ECO:0000256" key="2">
    <source>
        <dbReference type="ARBA" id="ARBA00022679"/>
    </source>
</evidence>
<dbReference type="GO" id="GO:0016020">
    <property type="term" value="C:membrane"/>
    <property type="evidence" value="ECO:0007669"/>
    <property type="project" value="InterPro"/>
</dbReference>
<name>A0A427B7N9_ENSVE</name>
<keyword evidence="4" id="KW-1133">Transmembrane helix</keyword>
<dbReference type="Pfam" id="PF09258">
    <property type="entry name" value="Glyco_transf_64"/>
    <property type="match status" value="1"/>
</dbReference>
<sequence length="104" mass="11731">MDFAGIVRTLQCHCLLLMSLKLLPSGSKVMWLMLNFIILYQEFPLYLAFVAGKIHEIGSNGISSLAGHNKRRNNCLNAFISLYGAVPLVSTNIKAVDAREEWFW</sequence>
<reference evidence="6 7" key="1">
    <citation type="journal article" date="2014" name="Agronomy (Basel)">
        <title>A Draft Genome Sequence for Ensete ventricosum, the Drought-Tolerant Tree Against Hunger.</title>
        <authorList>
            <person name="Harrison J."/>
            <person name="Moore K.A."/>
            <person name="Paszkiewicz K."/>
            <person name="Jones T."/>
            <person name="Grant M."/>
            <person name="Ambacheew D."/>
            <person name="Muzemil S."/>
            <person name="Studholme D.J."/>
        </authorList>
    </citation>
    <scope>NUCLEOTIDE SEQUENCE [LARGE SCALE GENOMIC DNA]</scope>
</reference>
<feature type="transmembrane region" description="Helical" evidence="4">
    <location>
        <begin position="29"/>
        <end position="49"/>
    </location>
</feature>
<keyword evidence="4" id="KW-0472">Membrane</keyword>
<evidence type="ECO:0000256" key="4">
    <source>
        <dbReference type="SAM" id="Phobius"/>
    </source>
</evidence>
<comment type="similarity">
    <text evidence="1">Belongs to the glycosyltransferase 64 family.</text>
</comment>
<protein>
    <recommendedName>
        <fullName evidence="5">Glycosyl transferase 64 domain-containing protein</fullName>
    </recommendedName>
</protein>
<evidence type="ECO:0000313" key="6">
    <source>
        <dbReference type="EMBL" id="RRT84495.1"/>
    </source>
</evidence>